<dbReference type="Proteomes" id="UP000028002">
    <property type="component" value="Unassembled WGS sequence"/>
</dbReference>
<name>A0A081S1N3_PHOTE</name>
<evidence type="ECO:0000313" key="2">
    <source>
        <dbReference type="Proteomes" id="UP000028002"/>
    </source>
</evidence>
<dbReference type="EMBL" id="JGVH01000004">
    <property type="protein sequence ID" value="KER04836.1"/>
    <property type="molecule type" value="Genomic_DNA"/>
</dbReference>
<organism evidence="1 2">
    <name type="scientific">Photorhabdus temperata subsp. temperata Meg1</name>
    <dbReference type="NCBI Taxonomy" id="1393735"/>
    <lineage>
        <taxon>Bacteria</taxon>
        <taxon>Pseudomonadati</taxon>
        <taxon>Pseudomonadota</taxon>
        <taxon>Gammaproteobacteria</taxon>
        <taxon>Enterobacterales</taxon>
        <taxon>Morganellaceae</taxon>
        <taxon>Photorhabdus</taxon>
    </lineage>
</organism>
<protein>
    <submittedName>
        <fullName evidence="1">Uncharacterized protein</fullName>
    </submittedName>
</protein>
<proteinExistence type="predicted"/>
<reference evidence="1 2" key="1">
    <citation type="submission" date="2014-03" db="EMBL/GenBank/DDBJ databases">
        <title>Draft Genome of Photorhabdus temperata Meg1.</title>
        <authorList>
            <person name="Hurst S.G.IV."/>
            <person name="Morris K."/>
            <person name="Thomas K."/>
            <person name="Tisa L.S."/>
        </authorList>
    </citation>
    <scope>NUCLEOTIDE SEQUENCE [LARGE SCALE GENOMIC DNA]</scope>
    <source>
        <strain evidence="1 2">Meg1</strain>
    </source>
</reference>
<comment type="caution">
    <text evidence="1">The sequence shown here is derived from an EMBL/GenBank/DDBJ whole genome shotgun (WGS) entry which is preliminary data.</text>
</comment>
<accession>A0A081S1N3</accession>
<evidence type="ECO:0000313" key="1">
    <source>
        <dbReference type="EMBL" id="KER04836.1"/>
    </source>
</evidence>
<sequence>MQKAEMRAIGMPSAKPTTWGSDQLPGHYPILKVYTVCYLARAARNKGDCYQGLGNNLMQYYSPKNSIC</sequence>
<gene>
    <name evidence="1" type="ORF">MEG1DRAFT_00622</name>
</gene>
<dbReference type="AlphaFoldDB" id="A0A081S1N3"/>